<evidence type="ECO:0000313" key="2">
    <source>
        <dbReference type="EMBL" id="AEO70663.1"/>
    </source>
</evidence>
<dbReference type="HOGENOM" id="CLU_1587637_0_0_1"/>
<dbReference type="eggNOG" id="ENOG502RD7T">
    <property type="taxonomic scope" value="Eukaryota"/>
</dbReference>
<dbReference type="Proteomes" id="UP000008181">
    <property type="component" value="Chromosome 5"/>
</dbReference>
<dbReference type="KEGG" id="ttt:THITE_2122314"/>
<dbReference type="EMBL" id="CP003013">
    <property type="protein sequence ID" value="AEO70663.1"/>
    <property type="molecule type" value="Genomic_DNA"/>
</dbReference>
<dbReference type="RefSeq" id="XP_003656999.1">
    <property type="nucleotide sequence ID" value="XM_003656951.1"/>
</dbReference>
<evidence type="ECO:0000256" key="1">
    <source>
        <dbReference type="SAM" id="MobiDB-lite"/>
    </source>
</evidence>
<evidence type="ECO:0000313" key="3">
    <source>
        <dbReference type="Proteomes" id="UP000008181"/>
    </source>
</evidence>
<keyword evidence="3" id="KW-1185">Reference proteome</keyword>
<sequence>MVRWYGGRSKSWSGRGRDSTLGRNSTVARGGGAGEFLGVSITCALPVAASTSTPAAPTVSRQSTPVGRRGRRETTRPAGTPASWAGSLTTNPLRCSDHAVAALAEAATSEGMLEAVSTNEFAFRVVGKLKYGSYCECDIEDGVLYLQCTPATFGTNIDLVASKLMDRL</sequence>
<proteinExistence type="predicted"/>
<dbReference type="GeneID" id="11522465"/>
<reference evidence="2 3" key="1">
    <citation type="journal article" date="2011" name="Nat. Biotechnol.">
        <title>Comparative genomic analysis of the thermophilic biomass-degrading fungi Myceliophthora thermophila and Thielavia terrestris.</title>
        <authorList>
            <person name="Berka R.M."/>
            <person name="Grigoriev I.V."/>
            <person name="Otillar R."/>
            <person name="Salamov A."/>
            <person name="Grimwood J."/>
            <person name="Reid I."/>
            <person name="Ishmael N."/>
            <person name="John T."/>
            <person name="Darmond C."/>
            <person name="Moisan M.-C."/>
            <person name="Henrissat B."/>
            <person name="Coutinho P.M."/>
            <person name="Lombard V."/>
            <person name="Natvig D.O."/>
            <person name="Lindquist E."/>
            <person name="Schmutz J."/>
            <person name="Lucas S."/>
            <person name="Harris P."/>
            <person name="Powlowski J."/>
            <person name="Bellemare A."/>
            <person name="Taylor D."/>
            <person name="Butler G."/>
            <person name="de Vries R.P."/>
            <person name="Allijn I.E."/>
            <person name="van den Brink J."/>
            <person name="Ushinsky S."/>
            <person name="Storms R."/>
            <person name="Powell A.J."/>
            <person name="Paulsen I.T."/>
            <person name="Elbourne L.D.H."/>
            <person name="Baker S.E."/>
            <person name="Magnuson J."/>
            <person name="LaBoissiere S."/>
            <person name="Clutterbuck A.J."/>
            <person name="Martinez D."/>
            <person name="Wogulis M."/>
            <person name="de Leon A.L."/>
            <person name="Rey M.W."/>
            <person name="Tsang A."/>
        </authorList>
    </citation>
    <scope>NUCLEOTIDE SEQUENCE [LARGE SCALE GENOMIC DNA]</scope>
    <source>
        <strain evidence="3">ATCC 38088 / NRRL 8126</strain>
    </source>
</reference>
<organism evidence="2 3">
    <name type="scientific">Thermothielavioides terrestris (strain ATCC 38088 / NRRL 8126)</name>
    <name type="common">Thielavia terrestris</name>
    <dbReference type="NCBI Taxonomy" id="578455"/>
    <lineage>
        <taxon>Eukaryota</taxon>
        <taxon>Fungi</taxon>
        <taxon>Dikarya</taxon>
        <taxon>Ascomycota</taxon>
        <taxon>Pezizomycotina</taxon>
        <taxon>Sordariomycetes</taxon>
        <taxon>Sordariomycetidae</taxon>
        <taxon>Sordariales</taxon>
        <taxon>Chaetomiaceae</taxon>
        <taxon>Thermothielavioides</taxon>
        <taxon>Thermothielavioides terrestris</taxon>
    </lineage>
</organism>
<dbReference type="AlphaFoldDB" id="G2RCR7"/>
<feature type="region of interest" description="Disordered" evidence="1">
    <location>
        <begin position="52"/>
        <end position="83"/>
    </location>
</feature>
<dbReference type="OrthoDB" id="2364174at2759"/>
<protein>
    <submittedName>
        <fullName evidence="2">Uncharacterized protein</fullName>
    </submittedName>
</protein>
<feature type="compositionally biased region" description="Low complexity" evidence="1">
    <location>
        <begin position="1"/>
        <end position="14"/>
    </location>
</feature>
<feature type="region of interest" description="Disordered" evidence="1">
    <location>
        <begin position="1"/>
        <end position="28"/>
    </location>
</feature>
<gene>
    <name evidence="2" type="ORF">THITE_2122314</name>
</gene>
<accession>G2RCR7</accession>
<name>G2RCR7_THETT</name>